<accession>A0ABU5AL09</accession>
<dbReference type="Proteomes" id="UP001276564">
    <property type="component" value="Unassembled WGS sequence"/>
</dbReference>
<comment type="caution">
    <text evidence="2">The sequence shown here is derived from an EMBL/GenBank/DDBJ whole genome shotgun (WGS) entry which is preliminary data.</text>
</comment>
<dbReference type="RefSeq" id="WP_127392927.1">
    <property type="nucleotide sequence ID" value="NZ_JARAKC010000006.1"/>
</dbReference>
<protein>
    <submittedName>
        <fullName evidence="2">DUF3108 domain-containing protein</fullName>
    </submittedName>
</protein>
<gene>
    <name evidence="2" type="ORF">RFM23_10050</name>
</gene>
<dbReference type="Pfam" id="PF11306">
    <property type="entry name" value="DUF3108"/>
    <property type="match status" value="1"/>
</dbReference>
<feature type="signal peptide" evidence="1">
    <location>
        <begin position="1"/>
        <end position="27"/>
    </location>
</feature>
<keyword evidence="1" id="KW-0732">Signal</keyword>
<reference evidence="2 3" key="1">
    <citation type="submission" date="2023-08" db="EMBL/GenBank/DDBJ databases">
        <title>Implementing the SeqCode for naming new Mesorhizobium species isolated from Vachellia karroo root nodules.</title>
        <authorList>
            <person name="Van Lill M."/>
        </authorList>
    </citation>
    <scope>NUCLEOTIDE SEQUENCE [LARGE SCALE GENOMIC DNA]</scope>
    <source>
        <strain evidence="2 3">VK4B</strain>
    </source>
</reference>
<evidence type="ECO:0000313" key="3">
    <source>
        <dbReference type="Proteomes" id="UP001276564"/>
    </source>
</evidence>
<sequence>MLRPPVLRLSYAFAGLLAVALPTASFAAAAPQSFKGEYTVSFLGLSVARATFSSRYDGDNYAINGTVSAAGLAKLFDDTKGTVSSKGTISGKQMRPQAFRADYTSGKKASVVDIRFANGAVTSTEVVPAPKKRDPKSWVPLGAGDLKSVLDPMAATVIHADSLDQVCGRTVKFYDGEMRANLTLTYASKGSISVRGYKGDTVTCRMGFEPVAGYRKGRKALNFLKDRSRMMVTFAPLGQTGVYAPIRATVGTQIGPLTISAGRFEAIN</sequence>
<dbReference type="EMBL" id="JAVIIP010000004">
    <property type="protein sequence ID" value="MDX8537963.1"/>
    <property type="molecule type" value="Genomic_DNA"/>
</dbReference>
<dbReference type="InterPro" id="IPR021457">
    <property type="entry name" value="DUF3108"/>
</dbReference>
<evidence type="ECO:0000256" key="1">
    <source>
        <dbReference type="SAM" id="SignalP"/>
    </source>
</evidence>
<name>A0ABU5AL09_9HYPH</name>
<proteinExistence type="predicted"/>
<organism evidence="2 3">
    <name type="scientific">Mesorhizobium abyssinicae</name>
    <dbReference type="NCBI Taxonomy" id="1209958"/>
    <lineage>
        <taxon>Bacteria</taxon>
        <taxon>Pseudomonadati</taxon>
        <taxon>Pseudomonadota</taxon>
        <taxon>Alphaproteobacteria</taxon>
        <taxon>Hyphomicrobiales</taxon>
        <taxon>Phyllobacteriaceae</taxon>
        <taxon>Mesorhizobium</taxon>
    </lineage>
</organism>
<feature type="chain" id="PRO_5045883270" evidence="1">
    <location>
        <begin position="28"/>
        <end position="268"/>
    </location>
</feature>
<keyword evidence="3" id="KW-1185">Reference proteome</keyword>
<evidence type="ECO:0000313" key="2">
    <source>
        <dbReference type="EMBL" id="MDX8537963.1"/>
    </source>
</evidence>